<evidence type="ECO:0000256" key="13">
    <source>
        <dbReference type="PIRSR" id="PIRSR600990-51"/>
    </source>
</evidence>
<evidence type="ECO:0000256" key="2">
    <source>
        <dbReference type="ARBA" id="ARBA00004651"/>
    </source>
</evidence>
<dbReference type="PANTHER" id="PTHR15759">
    <property type="entry name" value="PANNEXIN"/>
    <property type="match status" value="1"/>
</dbReference>
<keyword evidence="17" id="KW-1185">Reference proteome</keyword>
<dbReference type="GlyCosmos" id="A0A835P098">
    <property type="glycosylation" value="1 site, No reported glycans"/>
</dbReference>
<dbReference type="EMBL" id="JADDUC020000002">
    <property type="protein sequence ID" value="KAI1242049.1"/>
    <property type="molecule type" value="Genomic_DNA"/>
</dbReference>
<feature type="modified residue" description="S-nitrosocysteine" evidence="12">
    <location>
        <position position="347"/>
    </location>
</feature>
<reference evidence="15" key="1">
    <citation type="submission" date="2020-10" db="EMBL/GenBank/DDBJ databases">
        <title>Feather gene expression reveals the developmental basis of iridescence in African starlings.</title>
        <authorList>
            <person name="Rubenstein D.R."/>
        </authorList>
    </citation>
    <scope>NUCLEOTIDE SEQUENCE</scope>
    <source>
        <strain evidence="15">SS15</strain>
        <tissue evidence="15">Liver</tissue>
    </source>
</reference>
<dbReference type="GO" id="GO:0022829">
    <property type="term" value="F:wide pore channel activity"/>
    <property type="evidence" value="ECO:0007669"/>
    <property type="project" value="TreeGrafter"/>
</dbReference>
<dbReference type="GO" id="GO:0007267">
    <property type="term" value="P:cell-cell signaling"/>
    <property type="evidence" value="ECO:0007669"/>
    <property type="project" value="TreeGrafter"/>
</dbReference>
<comment type="subcellular location">
    <subcellularLocation>
        <location evidence="2 14">Cell membrane</location>
        <topology evidence="2 14">Multi-pass membrane protein</topology>
    </subcellularLocation>
    <subcellularLocation>
        <location evidence="1">Endoplasmic reticulum membrane</location>
        <topology evidence="1">Multi-pass membrane protein</topology>
    </subcellularLocation>
</comment>
<dbReference type="OrthoDB" id="5867527at2759"/>
<dbReference type="PROSITE" id="PS51013">
    <property type="entry name" value="PANNEXIN"/>
    <property type="match status" value="1"/>
</dbReference>
<evidence type="ECO:0000256" key="1">
    <source>
        <dbReference type="ARBA" id="ARBA00004477"/>
    </source>
</evidence>
<dbReference type="InterPro" id="IPR039099">
    <property type="entry name" value="Pannexin"/>
</dbReference>
<dbReference type="Pfam" id="PF00876">
    <property type="entry name" value="Innexin"/>
    <property type="match status" value="1"/>
</dbReference>
<dbReference type="Proteomes" id="UP000618051">
    <property type="component" value="Unassembled WGS sequence"/>
</dbReference>
<organism evidence="15">
    <name type="scientific">Lamprotornis superbus</name>
    <dbReference type="NCBI Taxonomy" id="245042"/>
    <lineage>
        <taxon>Eukaryota</taxon>
        <taxon>Metazoa</taxon>
        <taxon>Chordata</taxon>
        <taxon>Craniata</taxon>
        <taxon>Vertebrata</taxon>
        <taxon>Euteleostomi</taxon>
        <taxon>Archelosauria</taxon>
        <taxon>Archosauria</taxon>
        <taxon>Dinosauria</taxon>
        <taxon>Saurischia</taxon>
        <taxon>Theropoda</taxon>
        <taxon>Coelurosauria</taxon>
        <taxon>Aves</taxon>
        <taxon>Neognathae</taxon>
        <taxon>Neoaves</taxon>
        <taxon>Telluraves</taxon>
        <taxon>Australaves</taxon>
        <taxon>Passeriformes</taxon>
        <taxon>Sturnidae</taxon>
        <taxon>Lamprotornis</taxon>
    </lineage>
</organism>
<dbReference type="GO" id="GO:0005921">
    <property type="term" value="C:gap junction"/>
    <property type="evidence" value="ECO:0007669"/>
    <property type="project" value="UniProtKB-UniRule"/>
</dbReference>
<feature type="glycosylation site" description="N-linked (GlcNAc...) asparagine" evidence="13">
    <location>
        <position position="255"/>
    </location>
</feature>
<evidence type="ECO:0000256" key="10">
    <source>
        <dbReference type="ARBA" id="ARBA00023180"/>
    </source>
</evidence>
<evidence type="ECO:0000256" key="7">
    <source>
        <dbReference type="ARBA" id="ARBA00022989"/>
    </source>
</evidence>
<reference evidence="16" key="3">
    <citation type="submission" date="2022-01" db="EMBL/GenBank/DDBJ databases">
        <authorList>
            <person name="Rubenstein D.R."/>
        </authorList>
    </citation>
    <scope>NUCLEOTIDE SEQUENCE</scope>
    <source>
        <strain evidence="16">SS15</strain>
        <tissue evidence="16">Liver</tissue>
    </source>
</reference>
<comment type="caution">
    <text evidence="15">The sequence shown here is derived from an EMBL/GenBank/DDBJ whole genome shotgun (WGS) entry which is preliminary data.</text>
</comment>
<evidence type="ECO:0000256" key="8">
    <source>
        <dbReference type="ARBA" id="ARBA00023065"/>
    </source>
</evidence>
<keyword evidence="7 14" id="KW-1133">Transmembrane helix</keyword>
<dbReference type="GO" id="GO:0005789">
    <property type="term" value="C:endoplasmic reticulum membrane"/>
    <property type="evidence" value="ECO:0007669"/>
    <property type="project" value="UniProtKB-SubCell"/>
</dbReference>
<keyword evidence="10 13" id="KW-0325">Glycoprotein</keyword>
<gene>
    <name evidence="14" type="primary">PANX</name>
    <name evidence="16" type="ORF">IHE44_0005565</name>
    <name evidence="15" type="ORF">IHE44_002280</name>
</gene>
<dbReference type="GO" id="GO:0032732">
    <property type="term" value="P:positive regulation of interleukin-1 production"/>
    <property type="evidence" value="ECO:0007669"/>
    <property type="project" value="InterPro"/>
</dbReference>
<sequence length="574" mass="65480">MAIAHIATEYVFSDFLLKEPPDTRYKGLRLELALDKIVTCIAVGLPLLLISLAFAQEVSIGAQISCFAPSSFSWRQAAYVDSYCWAAVQQKQPSHNNLENIPLWLHKFFPYILLLVAILLYLPCLFWRFTAAPHLSSDLKFIMEELDKAYNRAIKAANSIRSGDPRDPTDLIPATNENLTQSLWEISESYFKYPIVEQYLKTKKNSKCLIIKYITCRLLTLVIIIIACLYLGYYISLSSLSDEFLCTIKTGILKNDTTVPEVVQCKLIAVGVFKVLSYINLIVYLLVMPLVVYAMFVPWRWNSGVLKVYEILPTFDVLKLKSKHFDDLSLYLLFLEENVSELKSFKCLKVLENIAVSEKFDVMQLLVNLGTIKTDTIDGKPGTAELEKSEETTTEGLEKDATELQEMLQAEEQKITKEGKWDWAAGARSPFLGRLLLCLRCAQRKVLLFECNVLNLLTVPQRPNWFTDYLLYNDQDWQLDRACSMLDRDGKYTLQVAKRYSHVAFLSVALQQWPSQFWGLSKMVAATDTGCVFMGKIKVILFSLRCLEDKLTCIKVAPKCLCRAKHPTAKVKKM</sequence>
<evidence type="ECO:0000256" key="3">
    <source>
        <dbReference type="ARBA" id="ARBA00022448"/>
    </source>
</evidence>
<evidence type="ECO:0000256" key="9">
    <source>
        <dbReference type="ARBA" id="ARBA00023136"/>
    </source>
</evidence>
<dbReference type="GO" id="GO:0034220">
    <property type="term" value="P:monoatomic ion transmembrane transport"/>
    <property type="evidence" value="ECO:0007669"/>
    <property type="project" value="UniProtKB-KW"/>
</dbReference>
<evidence type="ECO:0000313" key="17">
    <source>
        <dbReference type="Proteomes" id="UP000618051"/>
    </source>
</evidence>
<keyword evidence="3 14" id="KW-0813">Transport</keyword>
<accession>A0A835P098</accession>
<evidence type="ECO:0000256" key="6">
    <source>
        <dbReference type="ARBA" id="ARBA00022824"/>
    </source>
</evidence>
<dbReference type="AlphaFoldDB" id="A0A835P098"/>
<reference evidence="16 17" key="2">
    <citation type="journal article" date="2021" name="J. Hered.">
        <title>Feather Gene Expression Elucidates the Developmental Basis of Plumage Iridescence in African Starlings.</title>
        <authorList>
            <person name="Rubenstein D.R."/>
            <person name="Corvelo A."/>
            <person name="MacManes M.D."/>
            <person name="Maia R."/>
            <person name="Narzisi G."/>
            <person name="Rousaki A."/>
            <person name="Vandenabeele P."/>
            <person name="Shawkey M.D."/>
            <person name="Solomon J."/>
        </authorList>
    </citation>
    <scope>NUCLEOTIDE SEQUENCE [LARGE SCALE GENOMIC DNA]</scope>
    <source>
        <strain evidence="16">SS15</strain>
    </source>
</reference>
<dbReference type="EMBL" id="JADDUC010000014">
    <property type="protein sequence ID" value="KAG0127884.1"/>
    <property type="molecule type" value="Genomic_DNA"/>
</dbReference>
<feature type="transmembrane region" description="Helical" evidence="14">
    <location>
        <begin position="33"/>
        <end position="55"/>
    </location>
</feature>
<proteinExistence type="inferred from homology"/>
<comment type="function">
    <text evidence="14">Structural component of the gap junctions and the hemichannels.</text>
</comment>
<evidence type="ECO:0000256" key="11">
    <source>
        <dbReference type="ARBA" id="ARBA00023303"/>
    </source>
</evidence>
<keyword evidence="4" id="KW-1003">Cell membrane</keyword>
<feature type="modified residue" description="S-nitrosocysteine" evidence="12">
    <location>
        <position position="40"/>
    </location>
</feature>
<dbReference type="PANTHER" id="PTHR15759:SF5">
    <property type="entry name" value="PANNEXIN-1"/>
    <property type="match status" value="1"/>
</dbReference>
<keyword evidence="8 14" id="KW-0406">Ion transport</keyword>
<keyword evidence="6" id="KW-0256">Endoplasmic reticulum</keyword>
<comment type="similarity">
    <text evidence="14">Belongs to the pannexin family.</text>
</comment>
<keyword evidence="12" id="KW-0702">S-nitrosylation</keyword>
<name>A0A835P098_9PASS</name>
<feature type="transmembrane region" description="Helical" evidence="14">
    <location>
        <begin position="210"/>
        <end position="235"/>
    </location>
</feature>
<dbReference type="InterPro" id="IPR000990">
    <property type="entry name" value="Innexin"/>
</dbReference>
<evidence type="ECO:0000256" key="5">
    <source>
        <dbReference type="ARBA" id="ARBA00022692"/>
    </source>
</evidence>
<comment type="PTM">
    <text evidence="12">S-nitrosylation inhibits channel currents and ATP release.</text>
</comment>
<evidence type="ECO:0000256" key="12">
    <source>
        <dbReference type="PIRSR" id="PIRSR600990-50"/>
    </source>
</evidence>
<feature type="transmembrane region" description="Helical" evidence="14">
    <location>
        <begin position="276"/>
        <end position="297"/>
    </location>
</feature>
<keyword evidence="5 14" id="KW-0812">Transmembrane</keyword>
<dbReference type="GO" id="GO:0006812">
    <property type="term" value="P:monoatomic cation transport"/>
    <property type="evidence" value="ECO:0007669"/>
    <property type="project" value="InterPro"/>
</dbReference>
<feature type="transmembrane region" description="Helical" evidence="14">
    <location>
        <begin position="108"/>
        <end position="127"/>
    </location>
</feature>
<keyword evidence="9 14" id="KW-0472">Membrane</keyword>
<evidence type="ECO:0000313" key="16">
    <source>
        <dbReference type="EMBL" id="KAI1242049.1"/>
    </source>
</evidence>
<evidence type="ECO:0000256" key="4">
    <source>
        <dbReference type="ARBA" id="ARBA00022475"/>
    </source>
</evidence>
<protein>
    <recommendedName>
        <fullName evidence="14">Pannexin</fullName>
    </recommendedName>
</protein>
<evidence type="ECO:0000256" key="14">
    <source>
        <dbReference type="RuleBase" id="RU010713"/>
    </source>
</evidence>
<keyword evidence="11 14" id="KW-0407">Ion channel</keyword>
<evidence type="ECO:0000313" key="15">
    <source>
        <dbReference type="EMBL" id="KAG0127884.1"/>
    </source>
</evidence>
<dbReference type="GO" id="GO:0005886">
    <property type="term" value="C:plasma membrane"/>
    <property type="evidence" value="ECO:0007669"/>
    <property type="project" value="UniProtKB-SubCell"/>
</dbReference>